<dbReference type="AlphaFoldDB" id="A0A433NB90"/>
<reference evidence="1 2" key="1">
    <citation type="journal article" date="2019" name="Genome Biol. Evol.">
        <title>Day and night: Metabolic profiles and evolutionary relationships of six axenic non-marine cyanobacteria.</title>
        <authorList>
            <person name="Will S.E."/>
            <person name="Henke P."/>
            <person name="Boedeker C."/>
            <person name="Huang S."/>
            <person name="Brinkmann H."/>
            <person name="Rohde M."/>
            <person name="Jarek M."/>
            <person name="Friedl T."/>
            <person name="Seufert S."/>
            <person name="Schumacher M."/>
            <person name="Overmann J."/>
            <person name="Neumann-Schaal M."/>
            <person name="Petersen J."/>
        </authorList>
    </citation>
    <scope>NUCLEOTIDE SEQUENCE [LARGE SCALE GENOMIC DNA]</scope>
    <source>
        <strain evidence="1 2">PCC 6912</strain>
    </source>
</reference>
<protein>
    <submittedName>
        <fullName evidence="1">Uncharacterized protein</fullName>
    </submittedName>
</protein>
<sequence>MINKLAKVISAATVLAMTTTLVPQSALGLGKFSGGSVDSSETLEFGILTYEFSCERKFRGAIQTPVLIDDDDFNSNTPPKYYNFKPGTLEVSVIDEIDKPDLFQSLKNQAQGTSFEGKFSGKAVQYESTLEDSSDPQNFMKFKFYAPYIYPFTNIYSLSVFNTSNLTTFLNNQGKVLFPKQISPVSQNIDTLNLLNDNIFTSFSFTPDPENKRFPLTQQEIEQLREHCER</sequence>
<dbReference type="Proteomes" id="UP000268857">
    <property type="component" value="Unassembled WGS sequence"/>
</dbReference>
<name>A0A433NB90_CHLFR</name>
<keyword evidence="2" id="KW-1185">Reference proteome</keyword>
<dbReference type="RefSeq" id="WP_016876148.1">
    <property type="nucleotide sequence ID" value="NZ_AJLN01000153.1"/>
</dbReference>
<organism evidence="1 2">
    <name type="scientific">Chlorogloeopsis fritschii PCC 6912</name>
    <dbReference type="NCBI Taxonomy" id="211165"/>
    <lineage>
        <taxon>Bacteria</taxon>
        <taxon>Bacillati</taxon>
        <taxon>Cyanobacteriota</taxon>
        <taxon>Cyanophyceae</taxon>
        <taxon>Nostocales</taxon>
        <taxon>Chlorogloeopsidaceae</taxon>
        <taxon>Chlorogloeopsis</taxon>
    </lineage>
</organism>
<proteinExistence type="predicted"/>
<evidence type="ECO:0000313" key="1">
    <source>
        <dbReference type="EMBL" id="RUR79186.1"/>
    </source>
</evidence>
<dbReference type="STRING" id="211165.GCA_000317285_06700"/>
<dbReference type="EMBL" id="RSCJ01000013">
    <property type="protein sequence ID" value="RUR79186.1"/>
    <property type="molecule type" value="Genomic_DNA"/>
</dbReference>
<dbReference type="OrthoDB" id="514472at2"/>
<comment type="caution">
    <text evidence="1">The sequence shown here is derived from an EMBL/GenBank/DDBJ whole genome shotgun (WGS) entry which is preliminary data.</text>
</comment>
<accession>A0A433NB90</accession>
<evidence type="ECO:0000313" key="2">
    <source>
        <dbReference type="Proteomes" id="UP000268857"/>
    </source>
</evidence>
<gene>
    <name evidence="1" type="ORF">PCC6912_33600</name>
</gene>